<dbReference type="Gene3D" id="3.30.800.10">
    <property type="entry name" value="Phosphatidylinositol Phosphate Kinase II Beta"/>
    <property type="match status" value="1"/>
</dbReference>
<dbReference type="Pfam" id="PF01504">
    <property type="entry name" value="PIP5K"/>
    <property type="match status" value="1"/>
</dbReference>
<dbReference type="KEGG" id="cvr:CHLNCDRAFT_28877"/>
<dbReference type="InterPro" id="IPR027483">
    <property type="entry name" value="PInositol-4-P-4/5-kinase_C_sf"/>
</dbReference>
<keyword evidence="2" id="KW-0808">Transferase</keyword>
<dbReference type="Proteomes" id="UP000008141">
    <property type="component" value="Unassembled WGS sequence"/>
</dbReference>
<dbReference type="GO" id="GO:0005886">
    <property type="term" value="C:plasma membrane"/>
    <property type="evidence" value="ECO:0007669"/>
    <property type="project" value="TreeGrafter"/>
</dbReference>
<dbReference type="GeneID" id="17350085"/>
<dbReference type="Gene3D" id="3.30.810.10">
    <property type="entry name" value="2-Layer Sandwich"/>
    <property type="match status" value="1"/>
</dbReference>
<dbReference type="SMART" id="SM00330">
    <property type="entry name" value="PIPKc"/>
    <property type="match status" value="1"/>
</dbReference>
<dbReference type="PANTHER" id="PTHR23086:SF8">
    <property type="entry name" value="PHOSPHATIDYLINOSITOL 5-PHOSPHATE 4-KINASE, ISOFORM A"/>
    <property type="match status" value="1"/>
</dbReference>
<dbReference type="SUPFAM" id="SSF56104">
    <property type="entry name" value="SAICAR synthase-like"/>
    <property type="match status" value="1"/>
</dbReference>
<feature type="domain" description="PIPK" evidence="3">
    <location>
        <begin position="1"/>
        <end position="201"/>
    </location>
</feature>
<keyword evidence="5" id="KW-1185">Reference proteome</keyword>
<name>E1ZU42_CHLVA</name>
<evidence type="ECO:0000313" key="5">
    <source>
        <dbReference type="Proteomes" id="UP000008141"/>
    </source>
</evidence>
<accession>E1ZU42</accession>
<dbReference type="GO" id="GO:0016308">
    <property type="term" value="F:1-phosphatidylinositol-4-phosphate 5-kinase activity"/>
    <property type="evidence" value="ECO:0007669"/>
    <property type="project" value="UniProtKB-EC"/>
</dbReference>
<dbReference type="InterPro" id="IPR027484">
    <property type="entry name" value="PInositol-4-P-5-kinase_N"/>
</dbReference>
<dbReference type="eggNOG" id="KOG0229">
    <property type="taxonomic scope" value="Eukaryota"/>
</dbReference>
<sequence length="201" mass="22689">MNYLLARRCPAGSRRCIAVPRLLPDRYCGPLPSEPTPLAAGAETGSYKWKDYAPKVFQRLRQAFGIDNIDYLLSLTGEAALRMLGSPGKSGSVFFLSDDDRFLVKTVGKEEMRLLLKLIPRYYRHCQQNPATLLVRFYGVHRVTPLLGRRVRFIVMGNVLPSDLRLHRKYDLKGSTYGRTAGEACRAANPHCTLKDLDVDM</sequence>
<keyword evidence="2" id="KW-0418">Kinase</keyword>
<dbReference type="GO" id="GO:0005524">
    <property type="term" value="F:ATP binding"/>
    <property type="evidence" value="ECO:0007669"/>
    <property type="project" value="UniProtKB-UniRule"/>
</dbReference>
<dbReference type="RefSeq" id="XP_005842770.1">
    <property type="nucleotide sequence ID" value="XM_005842711.1"/>
</dbReference>
<dbReference type="EMBL" id="GL433897">
    <property type="protein sequence ID" value="EFN50652.1"/>
    <property type="molecule type" value="Genomic_DNA"/>
</dbReference>
<evidence type="ECO:0000256" key="1">
    <source>
        <dbReference type="ARBA" id="ARBA00012172"/>
    </source>
</evidence>
<evidence type="ECO:0000259" key="3">
    <source>
        <dbReference type="PROSITE" id="PS51455"/>
    </source>
</evidence>
<proteinExistence type="predicted"/>
<dbReference type="InterPro" id="IPR002498">
    <property type="entry name" value="PInositol-4-P-4/5-kinase_core"/>
</dbReference>
<feature type="non-terminal residue" evidence="4">
    <location>
        <position position="201"/>
    </location>
</feature>
<dbReference type="PROSITE" id="PS51455">
    <property type="entry name" value="PIPK"/>
    <property type="match status" value="1"/>
</dbReference>
<dbReference type="EC" id="2.7.1.68" evidence="1"/>
<evidence type="ECO:0000256" key="2">
    <source>
        <dbReference type="PROSITE-ProRule" id="PRU00781"/>
    </source>
</evidence>
<evidence type="ECO:0000313" key="4">
    <source>
        <dbReference type="EMBL" id="EFN50652.1"/>
    </source>
</evidence>
<gene>
    <name evidence="4" type="ORF">CHLNCDRAFT_28877</name>
</gene>
<organism evidence="5">
    <name type="scientific">Chlorella variabilis</name>
    <name type="common">Green alga</name>
    <dbReference type="NCBI Taxonomy" id="554065"/>
    <lineage>
        <taxon>Eukaryota</taxon>
        <taxon>Viridiplantae</taxon>
        <taxon>Chlorophyta</taxon>
        <taxon>core chlorophytes</taxon>
        <taxon>Trebouxiophyceae</taxon>
        <taxon>Chlorellales</taxon>
        <taxon>Chlorellaceae</taxon>
        <taxon>Chlorella clade</taxon>
        <taxon>Chlorella</taxon>
    </lineage>
</organism>
<dbReference type="STRING" id="554065.E1ZU42"/>
<protein>
    <recommendedName>
        <fullName evidence="1">1-phosphatidylinositol-4-phosphate 5-kinase</fullName>
        <ecNumber evidence="1">2.7.1.68</ecNumber>
    </recommendedName>
</protein>
<dbReference type="AlphaFoldDB" id="E1ZU42"/>
<dbReference type="OrthoDB" id="509825at2759"/>
<keyword evidence="2" id="KW-0547">Nucleotide-binding</keyword>
<dbReference type="InParanoid" id="E1ZU42"/>
<reference evidence="4 5" key="1">
    <citation type="journal article" date="2010" name="Plant Cell">
        <title>The Chlorella variabilis NC64A genome reveals adaptation to photosymbiosis, coevolution with viruses, and cryptic sex.</title>
        <authorList>
            <person name="Blanc G."/>
            <person name="Duncan G."/>
            <person name="Agarkova I."/>
            <person name="Borodovsky M."/>
            <person name="Gurnon J."/>
            <person name="Kuo A."/>
            <person name="Lindquist E."/>
            <person name="Lucas S."/>
            <person name="Pangilinan J."/>
            <person name="Polle J."/>
            <person name="Salamov A."/>
            <person name="Terry A."/>
            <person name="Yamada T."/>
            <person name="Dunigan D.D."/>
            <person name="Grigoriev I.V."/>
            <person name="Claverie J.M."/>
            <person name="Van Etten J.L."/>
        </authorList>
    </citation>
    <scope>NUCLEOTIDE SEQUENCE [LARGE SCALE GENOMIC DNA]</scope>
    <source>
        <strain evidence="4 5">NC64A</strain>
    </source>
</reference>
<dbReference type="PANTHER" id="PTHR23086">
    <property type="entry name" value="PHOSPHATIDYLINOSITOL-4-PHOSPHATE 5-KINASE"/>
    <property type="match status" value="1"/>
</dbReference>
<keyword evidence="2" id="KW-0067">ATP-binding</keyword>
<dbReference type="GO" id="GO:0046854">
    <property type="term" value="P:phosphatidylinositol phosphate biosynthetic process"/>
    <property type="evidence" value="ECO:0007669"/>
    <property type="project" value="TreeGrafter"/>
</dbReference>
<dbReference type="InterPro" id="IPR023610">
    <property type="entry name" value="PInositol-4/5-P-5/4-kinase"/>
</dbReference>